<reference evidence="2" key="1">
    <citation type="journal article" date="2024" name="Proc. Natl. Acad. Sci. U.S.A.">
        <title>Extraordinary preservation of gene collinearity over three hundred million years revealed in homosporous lycophytes.</title>
        <authorList>
            <person name="Li C."/>
            <person name="Wickell D."/>
            <person name="Kuo L.Y."/>
            <person name="Chen X."/>
            <person name="Nie B."/>
            <person name="Liao X."/>
            <person name="Peng D."/>
            <person name="Ji J."/>
            <person name="Jenkins J."/>
            <person name="Williams M."/>
            <person name="Shu S."/>
            <person name="Plott C."/>
            <person name="Barry K."/>
            <person name="Rajasekar S."/>
            <person name="Grimwood J."/>
            <person name="Han X."/>
            <person name="Sun S."/>
            <person name="Hou Z."/>
            <person name="He W."/>
            <person name="Dai G."/>
            <person name="Sun C."/>
            <person name="Schmutz J."/>
            <person name="Leebens-Mack J.H."/>
            <person name="Li F.W."/>
            <person name="Wang L."/>
        </authorList>
    </citation>
    <scope>NUCLEOTIDE SEQUENCE [LARGE SCALE GENOMIC DNA]</scope>
    <source>
        <strain evidence="2">cv. PW_Plant_1</strain>
    </source>
</reference>
<gene>
    <name evidence="1" type="ORF">O6H91_13G067600</name>
</gene>
<comment type="caution">
    <text evidence="1">The sequence shown here is derived from an EMBL/GenBank/DDBJ whole genome shotgun (WGS) entry which is preliminary data.</text>
</comment>
<accession>A0ACC2BVT1</accession>
<dbReference type="Proteomes" id="UP001162992">
    <property type="component" value="Chromosome 13"/>
</dbReference>
<proteinExistence type="predicted"/>
<evidence type="ECO:0000313" key="1">
    <source>
        <dbReference type="EMBL" id="KAJ7533851.1"/>
    </source>
</evidence>
<keyword evidence="2" id="KW-1185">Reference proteome</keyword>
<dbReference type="EMBL" id="CM055104">
    <property type="protein sequence ID" value="KAJ7533851.1"/>
    <property type="molecule type" value="Genomic_DNA"/>
</dbReference>
<protein>
    <submittedName>
        <fullName evidence="1">Uncharacterized protein</fullName>
    </submittedName>
</protein>
<name>A0ACC2BVT1_DIPCM</name>
<sequence length="94" mass="11123">MSTLNLHSQRHEKVVHNAAHYRSKVATRARQELLQSLGELYRKAYNMFEASSYLRILALVDLLIRCPLTARTESTPHMKAFHRFNELLWTYFQC</sequence>
<evidence type="ECO:0000313" key="2">
    <source>
        <dbReference type="Proteomes" id="UP001162992"/>
    </source>
</evidence>
<organism evidence="1 2">
    <name type="scientific">Diphasiastrum complanatum</name>
    <name type="common">Issler's clubmoss</name>
    <name type="synonym">Lycopodium complanatum</name>
    <dbReference type="NCBI Taxonomy" id="34168"/>
    <lineage>
        <taxon>Eukaryota</taxon>
        <taxon>Viridiplantae</taxon>
        <taxon>Streptophyta</taxon>
        <taxon>Embryophyta</taxon>
        <taxon>Tracheophyta</taxon>
        <taxon>Lycopodiopsida</taxon>
        <taxon>Lycopodiales</taxon>
        <taxon>Lycopodiaceae</taxon>
        <taxon>Lycopodioideae</taxon>
        <taxon>Diphasiastrum</taxon>
    </lineage>
</organism>